<name>C9MWB2_9FUSO</name>
<dbReference type="InterPro" id="IPR016195">
    <property type="entry name" value="Pol/histidinol_Pase-like"/>
</dbReference>
<evidence type="ECO:0000313" key="3">
    <source>
        <dbReference type="Proteomes" id="UP000006233"/>
    </source>
</evidence>
<proteinExistence type="predicted"/>
<dbReference type="eggNOG" id="COG1387">
    <property type="taxonomic scope" value="Bacteria"/>
</dbReference>
<accession>C9MWB2</accession>
<gene>
    <name evidence="2" type="ORF">GCWU000323_00833</name>
</gene>
<dbReference type="SUPFAM" id="SSF89550">
    <property type="entry name" value="PHP domain-like"/>
    <property type="match status" value="1"/>
</dbReference>
<dbReference type="HOGENOM" id="CLU_2302396_0_0_0"/>
<organism evidence="2 3">
    <name type="scientific">Leptotrichia hofstadii F0254</name>
    <dbReference type="NCBI Taxonomy" id="634994"/>
    <lineage>
        <taxon>Bacteria</taxon>
        <taxon>Fusobacteriati</taxon>
        <taxon>Fusobacteriota</taxon>
        <taxon>Fusobacteriia</taxon>
        <taxon>Fusobacteriales</taxon>
        <taxon>Leptotrichiaceae</taxon>
        <taxon>Leptotrichia</taxon>
    </lineage>
</organism>
<dbReference type="STRING" id="634994.GCWU000323_00833"/>
<dbReference type="Pfam" id="PF02811">
    <property type="entry name" value="PHP"/>
    <property type="match status" value="1"/>
</dbReference>
<dbReference type="Proteomes" id="UP000006233">
    <property type="component" value="Unassembled WGS sequence"/>
</dbReference>
<evidence type="ECO:0000259" key="1">
    <source>
        <dbReference type="Pfam" id="PF02811"/>
    </source>
</evidence>
<dbReference type="GO" id="GO:0003824">
    <property type="term" value="F:catalytic activity"/>
    <property type="evidence" value="ECO:0007669"/>
    <property type="project" value="InterPro"/>
</dbReference>
<comment type="caution">
    <text evidence="2">The sequence shown here is derived from an EMBL/GenBank/DDBJ whole genome shotgun (WGS) entry which is preliminary data.</text>
</comment>
<evidence type="ECO:0000313" key="2">
    <source>
        <dbReference type="EMBL" id="EEX74778.1"/>
    </source>
</evidence>
<protein>
    <recommendedName>
        <fullName evidence="1">PHP domain-containing protein</fullName>
    </recommendedName>
</protein>
<dbReference type="AlphaFoldDB" id="C9MWB2"/>
<dbReference type="Gene3D" id="3.20.20.140">
    <property type="entry name" value="Metal-dependent hydrolases"/>
    <property type="match status" value="1"/>
</dbReference>
<dbReference type="InterPro" id="IPR004013">
    <property type="entry name" value="PHP_dom"/>
</dbReference>
<feature type="domain" description="PHP" evidence="1">
    <location>
        <begin position="12"/>
        <end position="79"/>
    </location>
</feature>
<dbReference type="EMBL" id="ACVB02000008">
    <property type="protein sequence ID" value="EEX74778.1"/>
    <property type="molecule type" value="Genomic_DNA"/>
</dbReference>
<sequence>MQTKKTIFPSNLHAHTFYCDGKNNAEDYILTAIEKGFTSVGLSGHSFTVFDTEPCMSEKGTQEYLKELKELKENTKIKCKFILESKLIFILGITRKLIRK</sequence>
<reference evidence="2 3" key="1">
    <citation type="submission" date="2009-09" db="EMBL/GenBank/DDBJ databases">
        <authorList>
            <person name="Weinstock G."/>
            <person name="Sodergren E."/>
            <person name="Clifton S."/>
            <person name="Fulton L."/>
            <person name="Fulton B."/>
            <person name="Courtney L."/>
            <person name="Fronick C."/>
            <person name="Harrison M."/>
            <person name="Strong C."/>
            <person name="Farmer C."/>
            <person name="Delahaunty K."/>
            <person name="Markovic C."/>
            <person name="Hall O."/>
            <person name="Minx P."/>
            <person name="Tomlinson C."/>
            <person name="Mitreva M."/>
            <person name="Nelson J."/>
            <person name="Hou S."/>
            <person name="Wollam A."/>
            <person name="Pepin K.H."/>
            <person name="Johnson M."/>
            <person name="Bhonagiri V."/>
            <person name="Nash W.E."/>
            <person name="Warren W."/>
            <person name="Chinwalla A."/>
            <person name="Mardis E.R."/>
            <person name="Wilson R.K."/>
        </authorList>
    </citation>
    <scope>NUCLEOTIDE SEQUENCE [LARGE SCALE GENOMIC DNA]</scope>
    <source>
        <strain evidence="2 3">F0254</strain>
    </source>
</reference>
<dbReference type="RefSeq" id="WP_006804170.1">
    <property type="nucleotide sequence ID" value="NZ_GG700632.1"/>
</dbReference>